<dbReference type="NCBIfam" id="NF006914">
    <property type="entry name" value="PRK09404.1"/>
    <property type="match status" value="1"/>
</dbReference>
<dbReference type="InterPro" id="IPR031717">
    <property type="entry name" value="ODO-1/KGD_C"/>
</dbReference>
<dbReference type="InterPro" id="IPR005475">
    <property type="entry name" value="Transketolase-like_Pyr-bd"/>
</dbReference>
<dbReference type="KEGG" id="frx:F7310_09340"/>
<dbReference type="PANTHER" id="PTHR23152">
    <property type="entry name" value="2-OXOGLUTARATE DEHYDROGENASE"/>
    <property type="match status" value="1"/>
</dbReference>
<dbReference type="CDD" id="cd02016">
    <property type="entry name" value="TPP_E1_OGDC_like"/>
    <property type="match status" value="1"/>
</dbReference>
<dbReference type="PANTHER" id="PTHR23152:SF4">
    <property type="entry name" value="2-OXOADIPATE DEHYDROGENASE COMPLEX COMPONENT E1"/>
    <property type="match status" value="1"/>
</dbReference>
<organism evidence="7 8">
    <name type="scientific">Francisella uliginis</name>
    <dbReference type="NCBI Taxonomy" id="573570"/>
    <lineage>
        <taxon>Bacteria</taxon>
        <taxon>Pseudomonadati</taxon>
        <taxon>Pseudomonadota</taxon>
        <taxon>Gammaproteobacteria</taxon>
        <taxon>Thiotrichales</taxon>
        <taxon>Francisellaceae</taxon>
        <taxon>Francisella</taxon>
    </lineage>
</organism>
<keyword evidence="8" id="KW-1185">Reference proteome</keyword>
<evidence type="ECO:0000256" key="2">
    <source>
        <dbReference type="ARBA" id="ARBA00003906"/>
    </source>
</evidence>
<dbReference type="InterPro" id="IPR042179">
    <property type="entry name" value="KGD_C_sf"/>
</dbReference>
<dbReference type="GO" id="GO:0005829">
    <property type="term" value="C:cytosol"/>
    <property type="evidence" value="ECO:0007669"/>
    <property type="project" value="TreeGrafter"/>
</dbReference>
<dbReference type="PIRSF" id="PIRSF000157">
    <property type="entry name" value="Oxoglu_dh_E1"/>
    <property type="match status" value="1"/>
</dbReference>
<feature type="domain" description="Transketolase-like pyrimidine-binding" evidence="6">
    <location>
        <begin position="592"/>
        <end position="787"/>
    </location>
</feature>
<dbReference type="EMBL" id="CP016796">
    <property type="protein sequence ID" value="API87545.1"/>
    <property type="molecule type" value="Genomic_DNA"/>
</dbReference>
<dbReference type="Pfam" id="PF02779">
    <property type="entry name" value="Transket_pyr"/>
    <property type="match status" value="1"/>
</dbReference>
<dbReference type="Gene3D" id="3.40.50.12470">
    <property type="match status" value="1"/>
</dbReference>
<dbReference type="AlphaFoldDB" id="A0A1L4BUM5"/>
<name>A0A1L4BUM5_9GAMM</name>
<dbReference type="Gene3D" id="3.40.50.11610">
    <property type="entry name" value="Multifunctional 2-oxoglutarate metabolism enzyme, C-terminal domain"/>
    <property type="match status" value="1"/>
</dbReference>
<dbReference type="EC" id="1.2.4.2" evidence="3"/>
<evidence type="ECO:0000313" key="8">
    <source>
        <dbReference type="Proteomes" id="UP000184222"/>
    </source>
</evidence>
<evidence type="ECO:0000256" key="5">
    <source>
        <dbReference type="ARBA" id="ARBA00023052"/>
    </source>
</evidence>
<dbReference type="GO" id="GO:0004591">
    <property type="term" value="F:oxoglutarate dehydrogenase (succinyl-transferring) activity"/>
    <property type="evidence" value="ECO:0007669"/>
    <property type="project" value="UniProtKB-EC"/>
</dbReference>
<evidence type="ECO:0000256" key="4">
    <source>
        <dbReference type="ARBA" id="ARBA00023002"/>
    </source>
</evidence>
<dbReference type="Gene3D" id="3.40.50.970">
    <property type="match status" value="1"/>
</dbReference>
<dbReference type="InterPro" id="IPR029061">
    <property type="entry name" value="THDP-binding"/>
</dbReference>
<evidence type="ECO:0000259" key="6">
    <source>
        <dbReference type="SMART" id="SM00861"/>
    </source>
</evidence>
<dbReference type="SUPFAM" id="SSF52518">
    <property type="entry name" value="Thiamin diphosphate-binding fold (THDP-binding)"/>
    <property type="match status" value="2"/>
</dbReference>
<dbReference type="InterPro" id="IPR011603">
    <property type="entry name" value="2oxoglutarate_DH_E1"/>
</dbReference>
<comment type="cofactor">
    <cofactor evidence="1">
        <name>thiamine diphosphate</name>
        <dbReference type="ChEBI" id="CHEBI:58937"/>
    </cofactor>
</comment>
<dbReference type="Pfam" id="PF16870">
    <property type="entry name" value="OxoGdeHyase_C"/>
    <property type="match status" value="1"/>
</dbReference>
<protein>
    <recommendedName>
        <fullName evidence="3">oxoglutarate dehydrogenase (succinyl-transferring)</fullName>
        <ecNumber evidence="3">1.2.4.2</ecNumber>
    </recommendedName>
</protein>
<sequence>MEKKQSEFSQWLDTTQFFGGNLEYLESIYDDYISGNYDGIDPKWLSFFDSVATATDTVHRDLVDEFKSLAKHKTGSTIVVGENDITLKAKSLIKSYRSHGYKSANIDPLGLTRFERDAGLELSAHGLSSNDLTEEVNLGDFTNNKSMPLSQVIEKAKSIYESSVGYEYRYIGSKEEKLWLQDKIEKSSPTSNDEKKWILQQLVAAEGLEKYLALRYVGQKRFGLEGGESLIPSLQHIIEKSVAKHETRFVQLGMAHRGRLNVLVNILGKNPKELFEEFEGKQSEKTLSGDVKYHMGYSNYRSIDGKEAKIALAFNPSHLEVVDPVVEGAAKAIQDKLEGNVHNKVLPILIHGDSAFCGQGIVMETFGFSLTDAYGTGGTVHLVVNNQVGFTTSSKFGVNRSSNYSTDIAKMVDAPIFHVNGDDPEAVVRVADIALEYRMKFNKDVVIDLVCYRRNGHNETDEPSGTQPAMYEVIKKLPTTLKQYGENLVKQGVTDTDVITKLTANYRSKLDEGKVTVDILDRSAIKDKLKVCDWLPYVGKQETEYDYKPIAKQTLKELALKMSDIPEEVKAQMQVKKAIADRVKMANEELPLNWGFAESLAYATILDQGYPVRISGEDSGRGTFSHRHAVVKNMDTKSALKEYVPLEHINEKARFDVIDSTLSEYGVLGFEYGYSCYSPDSLVIWEAQFGDFVNTAQVVIDQFLVAAEEKWGILSGLTLFLPHGQEGAGAEHSSARLERFLSSCANKNMQVCTPTTPAQIYHLLRRQVIRPLRKPLIVMTPKSLLRNPMAVSSLDELSNGKFEPIIDDVNAKEDKVKKLILCNGKVYYDLMAKKQDKYEDVAVVRIEELYPIAHEELAQIFNKYSKAKDVIWLQEEPQNKGAWYHIRHFVEKLVHDDQRLRCVARHRSSAPAVGYHALYVKQQEEIINRALEI</sequence>
<dbReference type="NCBIfam" id="NF008907">
    <property type="entry name" value="PRK12270.1"/>
    <property type="match status" value="1"/>
</dbReference>
<dbReference type="SMART" id="SM00861">
    <property type="entry name" value="Transket_pyr"/>
    <property type="match status" value="1"/>
</dbReference>
<comment type="function">
    <text evidence="2">E1 component of the 2-oxoglutarate dehydrogenase (OGDH) complex which catalyzes the decarboxylation of 2-oxoglutarate, the first step in the conversion of 2-oxoglutarate to succinyl-CoA and CO(2).</text>
</comment>
<dbReference type="OrthoDB" id="9759785at2"/>
<accession>A0A1L4BUM5</accession>
<dbReference type="GO" id="GO:0006099">
    <property type="term" value="P:tricarboxylic acid cycle"/>
    <property type="evidence" value="ECO:0007669"/>
    <property type="project" value="TreeGrafter"/>
</dbReference>
<dbReference type="InterPro" id="IPR001017">
    <property type="entry name" value="DH_E1"/>
</dbReference>
<dbReference type="GO" id="GO:0045252">
    <property type="term" value="C:oxoglutarate dehydrogenase complex"/>
    <property type="evidence" value="ECO:0007669"/>
    <property type="project" value="TreeGrafter"/>
</dbReference>
<dbReference type="Proteomes" id="UP000184222">
    <property type="component" value="Chromosome"/>
</dbReference>
<reference evidence="7 8" key="1">
    <citation type="journal article" date="2016" name="Appl. Environ. Microbiol.">
        <title>Whole genome relationships among Francisella bacteria of diverse origin define new species and provide specific regions for detection.</title>
        <authorList>
            <person name="Challacombe J.F."/>
            <person name="Petersen J.M."/>
            <person name="Gallegos-Graves V."/>
            <person name="Hodge D."/>
            <person name="Pillai S."/>
            <person name="Kuske C.R."/>
        </authorList>
    </citation>
    <scope>NUCLEOTIDE SEQUENCE [LARGE SCALE GENOMIC DNA]</scope>
    <source>
        <strain evidence="8">TX07-7310</strain>
    </source>
</reference>
<gene>
    <name evidence="7" type="ORF">F7310_09340</name>
</gene>
<evidence type="ECO:0000256" key="1">
    <source>
        <dbReference type="ARBA" id="ARBA00001964"/>
    </source>
</evidence>
<dbReference type="RefSeq" id="WP_072713327.1">
    <property type="nucleotide sequence ID" value="NZ_CP016796.1"/>
</dbReference>
<evidence type="ECO:0000256" key="3">
    <source>
        <dbReference type="ARBA" id="ARBA00012280"/>
    </source>
</evidence>
<dbReference type="STRING" id="573570.F7310_09340"/>
<keyword evidence="5" id="KW-0786">Thiamine pyrophosphate</keyword>
<proteinExistence type="predicted"/>
<dbReference type="Gene3D" id="1.10.287.1150">
    <property type="entry name" value="TPP helical domain"/>
    <property type="match status" value="1"/>
</dbReference>
<keyword evidence="4" id="KW-0560">Oxidoreductase</keyword>
<dbReference type="GO" id="GO:0030976">
    <property type="term" value="F:thiamine pyrophosphate binding"/>
    <property type="evidence" value="ECO:0007669"/>
    <property type="project" value="InterPro"/>
</dbReference>
<dbReference type="Pfam" id="PF00676">
    <property type="entry name" value="E1_dh"/>
    <property type="match status" value="1"/>
</dbReference>
<dbReference type="NCBIfam" id="TIGR00239">
    <property type="entry name" value="2oxo_dh_E1"/>
    <property type="match status" value="1"/>
</dbReference>
<evidence type="ECO:0000313" key="7">
    <source>
        <dbReference type="EMBL" id="API87545.1"/>
    </source>
</evidence>